<dbReference type="InterPro" id="IPR013078">
    <property type="entry name" value="His_Pase_superF_clade-1"/>
</dbReference>
<reference evidence="2 3" key="1">
    <citation type="submission" date="2018-12" db="EMBL/GenBank/DDBJ databases">
        <title>bacterium Hansschlegelia zhihuaiae S113.</title>
        <authorList>
            <person name="He J."/>
        </authorList>
    </citation>
    <scope>NUCLEOTIDE SEQUENCE [LARGE SCALE GENOMIC DNA]</scope>
    <source>
        <strain evidence="2 3">S 113</strain>
    </source>
</reference>
<feature type="region of interest" description="Disordered" evidence="1">
    <location>
        <begin position="1"/>
        <end position="31"/>
    </location>
</feature>
<name>A0A4Q0MHK1_9HYPH</name>
<keyword evidence="3" id="KW-1185">Reference proteome</keyword>
<comment type="caution">
    <text evidence="2">The sequence shown here is derived from an EMBL/GenBank/DDBJ whole genome shotgun (WGS) entry which is preliminary data.</text>
</comment>
<evidence type="ECO:0000313" key="3">
    <source>
        <dbReference type="Proteomes" id="UP000289708"/>
    </source>
</evidence>
<protein>
    <recommendedName>
        <fullName evidence="4">Histidine phosphatase family protein</fullName>
    </recommendedName>
</protein>
<dbReference type="SUPFAM" id="SSF53254">
    <property type="entry name" value="Phosphoglycerate mutase-like"/>
    <property type="match status" value="1"/>
</dbReference>
<evidence type="ECO:0008006" key="4">
    <source>
        <dbReference type="Google" id="ProtNLM"/>
    </source>
</evidence>
<dbReference type="EMBL" id="RYFI01000012">
    <property type="protein sequence ID" value="RXF72783.1"/>
    <property type="molecule type" value="Genomic_DNA"/>
</dbReference>
<dbReference type="Proteomes" id="UP000289708">
    <property type="component" value="Unassembled WGS sequence"/>
</dbReference>
<evidence type="ECO:0000256" key="1">
    <source>
        <dbReference type="SAM" id="MobiDB-lite"/>
    </source>
</evidence>
<sequence>MGWAWPSPPPDGRRAGARSGSSDHRNQAARRKVGMARTFGSMHRLTLICAARLRRPVFPGAESLDETAIARIGVADPRLRAADRTWCGPDAMTRRSAAALGLDPTLQQALAEVDYGSWRGRSLDDLATSQPDAVQLWVDDPFSAPHGGETIAHLLNRVGNWLTEIRALRGMSVAVAPASFVKASLIAVLGAPATSFGRVDATALGASQFVADGRRWILRSFNERHLGDKSEHPRR</sequence>
<organism evidence="2 3">
    <name type="scientific">Hansschlegelia zhihuaiae</name>
    <dbReference type="NCBI Taxonomy" id="405005"/>
    <lineage>
        <taxon>Bacteria</taxon>
        <taxon>Pseudomonadati</taxon>
        <taxon>Pseudomonadota</taxon>
        <taxon>Alphaproteobacteria</taxon>
        <taxon>Hyphomicrobiales</taxon>
        <taxon>Methylopilaceae</taxon>
        <taxon>Hansschlegelia</taxon>
    </lineage>
</organism>
<dbReference type="AlphaFoldDB" id="A0A4Q0MHK1"/>
<evidence type="ECO:0000313" key="2">
    <source>
        <dbReference type="EMBL" id="RXF72783.1"/>
    </source>
</evidence>
<accession>A0A4Q0MHK1</accession>
<dbReference type="InterPro" id="IPR029033">
    <property type="entry name" value="His_PPase_superfam"/>
</dbReference>
<gene>
    <name evidence="2" type="ORF">EK403_13150</name>
</gene>
<proteinExistence type="predicted"/>
<dbReference type="Gene3D" id="3.40.50.1240">
    <property type="entry name" value="Phosphoglycerate mutase-like"/>
    <property type="match status" value="1"/>
</dbReference>
<feature type="compositionally biased region" description="Pro residues" evidence="1">
    <location>
        <begin position="1"/>
        <end position="10"/>
    </location>
</feature>
<dbReference type="Pfam" id="PF00300">
    <property type="entry name" value="His_Phos_1"/>
    <property type="match status" value="1"/>
</dbReference>